<feature type="region of interest" description="Disordered" evidence="3">
    <location>
        <begin position="219"/>
        <end position="252"/>
    </location>
</feature>
<dbReference type="AlphaFoldDB" id="A0A9E8ZEV3"/>
<dbReference type="PANTHER" id="PTHR31088:SF6">
    <property type="entry name" value="PHAGE SHOCK PROTEIN A"/>
    <property type="match status" value="1"/>
</dbReference>
<keyword evidence="2" id="KW-0175">Coiled coil</keyword>
<organism evidence="4 5">
    <name type="scientific">Thermocoleostomius sinensis A174</name>
    <dbReference type="NCBI Taxonomy" id="2016057"/>
    <lineage>
        <taxon>Bacteria</taxon>
        <taxon>Bacillati</taxon>
        <taxon>Cyanobacteriota</taxon>
        <taxon>Cyanophyceae</taxon>
        <taxon>Oculatellales</taxon>
        <taxon>Oculatellaceae</taxon>
        <taxon>Thermocoleostomius</taxon>
    </lineage>
</organism>
<dbReference type="Pfam" id="PF04012">
    <property type="entry name" value="PspA_IM30"/>
    <property type="match status" value="1"/>
</dbReference>
<feature type="compositionally biased region" description="Basic and acidic residues" evidence="3">
    <location>
        <begin position="243"/>
        <end position="252"/>
    </location>
</feature>
<comment type="similarity">
    <text evidence="1">Belongs to the PspA/Vipp/IM30 family.</text>
</comment>
<dbReference type="EMBL" id="CP113797">
    <property type="protein sequence ID" value="WAL61873.1"/>
    <property type="molecule type" value="Genomic_DNA"/>
</dbReference>
<feature type="coiled-coil region" evidence="2">
    <location>
        <begin position="115"/>
        <end position="188"/>
    </location>
</feature>
<dbReference type="KEGG" id="tsin:OXH18_07790"/>
<evidence type="ECO:0000256" key="3">
    <source>
        <dbReference type="SAM" id="MobiDB-lite"/>
    </source>
</evidence>
<dbReference type="PANTHER" id="PTHR31088">
    <property type="entry name" value="MEMBRANE-ASSOCIATED PROTEIN VIPP1, CHLOROPLASTIC"/>
    <property type="match status" value="1"/>
</dbReference>
<dbReference type="InterPro" id="IPR007157">
    <property type="entry name" value="PspA_VIPP1"/>
</dbReference>
<accession>A0A9E8ZEV3</accession>
<dbReference type="RefSeq" id="WP_268611934.1">
    <property type="nucleotide sequence ID" value="NZ_CP113797.1"/>
</dbReference>
<proteinExistence type="inferred from homology"/>
<gene>
    <name evidence="4" type="ORF">OXH18_07790</name>
</gene>
<protein>
    <submittedName>
        <fullName evidence="4">PspA/IM30 family protein</fullName>
    </submittedName>
</protein>
<keyword evidence="5" id="KW-1185">Reference proteome</keyword>
<name>A0A9E8ZEV3_9CYAN</name>
<evidence type="ECO:0000256" key="2">
    <source>
        <dbReference type="SAM" id="Coils"/>
    </source>
</evidence>
<feature type="compositionally biased region" description="Low complexity" evidence="3">
    <location>
        <begin position="222"/>
        <end position="236"/>
    </location>
</feature>
<reference evidence="4" key="1">
    <citation type="submission" date="2022-12" db="EMBL/GenBank/DDBJ databases">
        <title>Polyphasic identification of a Novel Hot-Spring Cyanobacterium Ocullathermofonsia sinensis gen nov. sp. nov. and Genomic Insights on its Adaptations to the Thermal Habitat.</title>
        <authorList>
            <person name="Daroch M."/>
            <person name="Tang J."/>
            <person name="Jiang Y."/>
        </authorList>
    </citation>
    <scope>NUCLEOTIDE SEQUENCE</scope>
    <source>
        <strain evidence="4">PKUAC-SCTA174</strain>
    </source>
</reference>
<sequence>MGLFDRVSRVIRANLNNLISQAEDPEKILEQTVLEMQDDLIKLRQAVAQAIATQKRTERQASQAESTADEWYRRAQLALQKGDEALAREALARRQSYLESANALKSQTQQQRGVVTKLKENMLKLESKLAEAKTKKDMYIARARSAKASQQLNEMLNRVGTNRALEAFDRMEEKVMQLEAQAEASAELASGDEVEKQFAALESGNNVDVELAALKAQLTGRSPALPANSKNSSAKASIDEELEQLRSKLEDG</sequence>
<evidence type="ECO:0000313" key="5">
    <source>
        <dbReference type="Proteomes" id="UP001163152"/>
    </source>
</evidence>
<evidence type="ECO:0000313" key="4">
    <source>
        <dbReference type="EMBL" id="WAL61873.1"/>
    </source>
</evidence>
<evidence type="ECO:0000256" key="1">
    <source>
        <dbReference type="ARBA" id="ARBA00043985"/>
    </source>
</evidence>
<dbReference type="Proteomes" id="UP001163152">
    <property type="component" value="Chromosome"/>
</dbReference>